<organism evidence="2 4">
    <name type="scientific">Phytophthora rubi</name>
    <dbReference type="NCBI Taxonomy" id="129364"/>
    <lineage>
        <taxon>Eukaryota</taxon>
        <taxon>Sar</taxon>
        <taxon>Stramenopiles</taxon>
        <taxon>Oomycota</taxon>
        <taxon>Peronosporomycetes</taxon>
        <taxon>Peronosporales</taxon>
        <taxon>Peronosporaceae</taxon>
        <taxon>Phytophthora</taxon>
    </lineage>
</organism>
<evidence type="ECO:0000313" key="1">
    <source>
        <dbReference type="EMBL" id="KAE8982586.1"/>
    </source>
</evidence>
<evidence type="ECO:0000313" key="3">
    <source>
        <dbReference type="Proteomes" id="UP000429607"/>
    </source>
</evidence>
<dbReference type="Proteomes" id="UP000429607">
    <property type="component" value="Unassembled WGS sequence"/>
</dbReference>
<gene>
    <name evidence="1" type="ORF">PR001_g23683</name>
    <name evidence="2" type="ORF">PR003_g25118</name>
</gene>
<evidence type="ECO:0000313" key="4">
    <source>
        <dbReference type="Proteomes" id="UP000434957"/>
    </source>
</evidence>
<protein>
    <submittedName>
        <fullName evidence="2">Uncharacterized protein</fullName>
    </submittedName>
</protein>
<sequence length="91" mass="10146">MRQAARPWRTAFRRRSLARIPCNLCTPALPGYTSCRGTHVSCRVTAVGRVYPATYASDLRVYDPDRVLIHSGLLNATGAADVAIIVERWCR</sequence>
<dbReference type="Proteomes" id="UP000434957">
    <property type="component" value="Unassembled WGS sequence"/>
</dbReference>
<dbReference type="AlphaFoldDB" id="A0A6A4CRN2"/>
<accession>A0A6A4CRN2</accession>
<keyword evidence="4" id="KW-1185">Reference proteome</keyword>
<dbReference type="EMBL" id="QXFV01002855">
    <property type="protein sequence ID" value="KAE8982586.1"/>
    <property type="molecule type" value="Genomic_DNA"/>
</dbReference>
<evidence type="ECO:0000313" key="2">
    <source>
        <dbReference type="EMBL" id="KAE9291143.1"/>
    </source>
</evidence>
<dbReference type="EMBL" id="QXFT01002946">
    <property type="protein sequence ID" value="KAE9291143.1"/>
    <property type="molecule type" value="Genomic_DNA"/>
</dbReference>
<name>A0A6A4CRN2_9STRA</name>
<reference evidence="2 4" key="1">
    <citation type="submission" date="2018-08" db="EMBL/GenBank/DDBJ databases">
        <title>Genomic investigation of the strawberry pathogen Phytophthora fragariae indicates pathogenicity is determined by transcriptional variation in three key races.</title>
        <authorList>
            <person name="Adams T.M."/>
            <person name="Armitage A.D."/>
            <person name="Sobczyk M.K."/>
            <person name="Bates H.J."/>
            <person name="Dunwell J.M."/>
            <person name="Nellist C.F."/>
            <person name="Harrison R.J."/>
        </authorList>
    </citation>
    <scope>NUCLEOTIDE SEQUENCE [LARGE SCALE GENOMIC DNA]</scope>
    <source>
        <strain evidence="1 3">SCRP249</strain>
        <strain evidence="2 4">SCRP333</strain>
    </source>
</reference>
<comment type="caution">
    <text evidence="2">The sequence shown here is derived from an EMBL/GenBank/DDBJ whole genome shotgun (WGS) entry which is preliminary data.</text>
</comment>
<proteinExistence type="predicted"/>